<feature type="transmembrane region" description="Helical" evidence="7">
    <location>
        <begin position="171"/>
        <end position="188"/>
    </location>
</feature>
<dbReference type="GO" id="GO:0005345">
    <property type="term" value="F:purine nucleobase transmembrane transporter activity"/>
    <property type="evidence" value="ECO:0007669"/>
    <property type="project" value="TreeGrafter"/>
</dbReference>
<keyword evidence="9" id="KW-1185">Reference proteome</keyword>
<dbReference type="PANTHER" id="PTHR43337:SF1">
    <property type="entry name" value="XANTHINE_URACIL PERMEASE C887.17-RELATED"/>
    <property type="match status" value="1"/>
</dbReference>
<proteinExistence type="inferred from homology"/>
<feature type="transmembrane region" description="Helical" evidence="7">
    <location>
        <begin position="106"/>
        <end position="122"/>
    </location>
</feature>
<keyword evidence="3" id="KW-0813">Transport</keyword>
<feature type="transmembrane region" description="Helical" evidence="7">
    <location>
        <begin position="417"/>
        <end position="433"/>
    </location>
</feature>
<keyword evidence="6 7" id="KW-0472">Membrane</keyword>
<comment type="subcellular location">
    <subcellularLocation>
        <location evidence="1">Endomembrane system</location>
        <topology evidence="1">Multi-pass membrane protein</topology>
    </subcellularLocation>
</comment>
<gene>
    <name evidence="8" type="primary">yicO</name>
    <name evidence="8" type="ORF">Poly51_35200</name>
</gene>
<sequence length="434" mass="46597">MLEKINQYFEVEKLGSSLRIEILAGLSTFLSLAYIVVVNPAILAEAGMDKSFVLFATVITSAVAMFVMGAWARHPFALAPGLEMNAYVAFVVVGAMGFNWQQALGAVFWSGVLFIVVTLLNVRTKIIQSIPDKMKFTLSLSVGVFLILIGLKLSELLTFDGIYVNGIGDFTSHKAIALYLGVGLILILQKVKFRAAVLVSIILAAIYCNYMGLVEEQKAAELSSAMFSGIFKLDISVLWTNPKIIIAIIVLFLVDFYGSIAKFIGLTINTSIASDDGTIPRMKEALSVDGIATLGGSCLGTTSVTTYVESAVGIGAGGRTGITAIVCGMLMLSCLIITPFLKFIPVVATTGALVVVGIQLCPRLEILKKYNKLDIAVSVIMPILVVFTFSLEKAMLAGFGIYLIAEVVKERKFPNPYLLGSVVLLAIGVVLQYV</sequence>
<dbReference type="InterPro" id="IPR006043">
    <property type="entry name" value="NCS2"/>
</dbReference>
<dbReference type="OrthoDB" id="9808458at2"/>
<evidence type="ECO:0000256" key="7">
    <source>
        <dbReference type="SAM" id="Phobius"/>
    </source>
</evidence>
<feature type="transmembrane region" description="Helical" evidence="7">
    <location>
        <begin position="134"/>
        <end position="151"/>
    </location>
</feature>
<reference evidence="8 9" key="1">
    <citation type="submission" date="2019-02" db="EMBL/GenBank/DDBJ databases">
        <title>Deep-cultivation of Planctomycetes and their phenomic and genomic characterization uncovers novel biology.</title>
        <authorList>
            <person name="Wiegand S."/>
            <person name="Jogler M."/>
            <person name="Boedeker C."/>
            <person name="Pinto D."/>
            <person name="Vollmers J."/>
            <person name="Rivas-Marin E."/>
            <person name="Kohn T."/>
            <person name="Peeters S.H."/>
            <person name="Heuer A."/>
            <person name="Rast P."/>
            <person name="Oberbeckmann S."/>
            <person name="Bunk B."/>
            <person name="Jeske O."/>
            <person name="Meyerdierks A."/>
            <person name="Storesund J.E."/>
            <person name="Kallscheuer N."/>
            <person name="Luecker S."/>
            <person name="Lage O.M."/>
            <person name="Pohl T."/>
            <person name="Merkel B.J."/>
            <person name="Hornburger P."/>
            <person name="Mueller R.-W."/>
            <person name="Bruemmer F."/>
            <person name="Labrenz M."/>
            <person name="Spormann A.M."/>
            <person name="Op Den Camp H."/>
            <person name="Overmann J."/>
            <person name="Amann R."/>
            <person name="Jetten M.S.M."/>
            <person name="Mascher T."/>
            <person name="Medema M.H."/>
            <person name="Devos D.P."/>
            <person name="Kaster A.-K."/>
            <person name="Ovreas L."/>
            <person name="Rohde M."/>
            <person name="Galperin M.Y."/>
            <person name="Jogler C."/>
        </authorList>
    </citation>
    <scope>NUCLEOTIDE SEQUENCE [LARGE SCALE GENOMIC DNA]</scope>
    <source>
        <strain evidence="8 9">Poly51</strain>
    </source>
</reference>
<feature type="transmembrane region" description="Helical" evidence="7">
    <location>
        <begin position="20"/>
        <end position="40"/>
    </location>
</feature>
<dbReference type="AlphaFoldDB" id="A0A5C6F5Q0"/>
<dbReference type="EMBL" id="SJPW01000004">
    <property type="protein sequence ID" value="TWU54801.1"/>
    <property type="molecule type" value="Genomic_DNA"/>
</dbReference>
<evidence type="ECO:0000256" key="4">
    <source>
        <dbReference type="ARBA" id="ARBA00022692"/>
    </source>
</evidence>
<evidence type="ECO:0000256" key="5">
    <source>
        <dbReference type="ARBA" id="ARBA00022989"/>
    </source>
</evidence>
<evidence type="ECO:0000313" key="8">
    <source>
        <dbReference type="EMBL" id="TWU54801.1"/>
    </source>
</evidence>
<dbReference type="PANTHER" id="PTHR43337">
    <property type="entry name" value="XANTHINE/URACIL PERMEASE C887.17-RELATED"/>
    <property type="match status" value="1"/>
</dbReference>
<dbReference type="GO" id="GO:0005886">
    <property type="term" value="C:plasma membrane"/>
    <property type="evidence" value="ECO:0007669"/>
    <property type="project" value="TreeGrafter"/>
</dbReference>
<dbReference type="GO" id="GO:0012505">
    <property type="term" value="C:endomembrane system"/>
    <property type="evidence" value="ECO:0007669"/>
    <property type="project" value="UniProtKB-SubCell"/>
</dbReference>
<feature type="transmembrane region" description="Helical" evidence="7">
    <location>
        <begin position="244"/>
        <end position="265"/>
    </location>
</feature>
<evidence type="ECO:0000256" key="1">
    <source>
        <dbReference type="ARBA" id="ARBA00004127"/>
    </source>
</evidence>
<feature type="transmembrane region" description="Helical" evidence="7">
    <location>
        <begin position="343"/>
        <end position="360"/>
    </location>
</feature>
<accession>A0A5C6F5Q0</accession>
<comment type="caution">
    <text evidence="8">The sequence shown here is derived from an EMBL/GenBank/DDBJ whole genome shotgun (WGS) entry which is preliminary data.</text>
</comment>
<evidence type="ECO:0000256" key="2">
    <source>
        <dbReference type="ARBA" id="ARBA00005697"/>
    </source>
</evidence>
<evidence type="ECO:0000313" key="9">
    <source>
        <dbReference type="Proteomes" id="UP000318288"/>
    </source>
</evidence>
<keyword evidence="4 7" id="KW-0812">Transmembrane</keyword>
<keyword evidence="5 7" id="KW-1133">Transmembrane helix</keyword>
<feature type="transmembrane region" description="Helical" evidence="7">
    <location>
        <begin position="52"/>
        <end position="72"/>
    </location>
</feature>
<feature type="transmembrane region" description="Helical" evidence="7">
    <location>
        <begin position="314"/>
        <end position="336"/>
    </location>
</feature>
<comment type="similarity">
    <text evidence="2">Belongs to the nucleobase:cation symporter-2 (NCS2) (TC 2.A.40) family. Azg-like subfamily.</text>
</comment>
<dbReference type="InterPro" id="IPR045018">
    <property type="entry name" value="Azg-like"/>
</dbReference>
<feature type="transmembrane region" description="Helical" evidence="7">
    <location>
        <begin position="84"/>
        <end position="100"/>
    </location>
</feature>
<dbReference type="RefSeq" id="WP_146458954.1">
    <property type="nucleotide sequence ID" value="NZ_SJPW01000004.1"/>
</dbReference>
<feature type="transmembrane region" description="Helical" evidence="7">
    <location>
        <begin position="380"/>
        <end position="405"/>
    </location>
</feature>
<evidence type="ECO:0000256" key="6">
    <source>
        <dbReference type="ARBA" id="ARBA00023136"/>
    </source>
</evidence>
<protein>
    <submittedName>
        <fullName evidence="8">Putative permease YicO</fullName>
    </submittedName>
</protein>
<dbReference type="Pfam" id="PF00860">
    <property type="entry name" value="Xan_ur_permease"/>
    <property type="match status" value="1"/>
</dbReference>
<dbReference type="Proteomes" id="UP000318288">
    <property type="component" value="Unassembled WGS sequence"/>
</dbReference>
<organism evidence="8 9">
    <name type="scientific">Rubripirellula tenax</name>
    <dbReference type="NCBI Taxonomy" id="2528015"/>
    <lineage>
        <taxon>Bacteria</taxon>
        <taxon>Pseudomonadati</taxon>
        <taxon>Planctomycetota</taxon>
        <taxon>Planctomycetia</taxon>
        <taxon>Pirellulales</taxon>
        <taxon>Pirellulaceae</taxon>
        <taxon>Rubripirellula</taxon>
    </lineage>
</organism>
<evidence type="ECO:0000256" key="3">
    <source>
        <dbReference type="ARBA" id="ARBA00022448"/>
    </source>
</evidence>
<name>A0A5C6F5Q0_9BACT</name>
<feature type="transmembrane region" description="Helical" evidence="7">
    <location>
        <begin position="195"/>
        <end position="213"/>
    </location>
</feature>